<evidence type="ECO:0000259" key="25">
    <source>
        <dbReference type="PROSITE" id="PS50016"/>
    </source>
</evidence>
<evidence type="ECO:0000256" key="11">
    <source>
        <dbReference type="ARBA" id="ARBA00022771"/>
    </source>
</evidence>
<evidence type="ECO:0000256" key="10">
    <source>
        <dbReference type="ARBA" id="ARBA00022723"/>
    </source>
</evidence>
<gene>
    <name evidence="27" type="primary">POL3</name>
    <name evidence="27" type="ORF">FOL46_001957</name>
</gene>
<keyword evidence="11 22" id="KW-0863">Zinc-finger</keyword>
<dbReference type="InterPro" id="IPR017907">
    <property type="entry name" value="Znf_RING_CS"/>
</dbReference>
<keyword evidence="6" id="KW-0808">Transferase</keyword>
<dbReference type="InterPro" id="IPR015943">
    <property type="entry name" value="WD40/YVTN_repeat-like_dom_sf"/>
</dbReference>
<evidence type="ECO:0000256" key="4">
    <source>
        <dbReference type="ARBA" id="ARBA00012417"/>
    </source>
</evidence>
<dbReference type="PROSITE" id="PS00116">
    <property type="entry name" value="DNA_POLYMERASE_B"/>
    <property type="match status" value="1"/>
</dbReference>
<dbReference type="PROSITE" id="PS50016">
    <property type="entry name" value="ZF_PHD_2"/>
    <property type="match status" value="1"/>
</dbReference>
<dbReference type="GO" id="GO:0008296">
    <property type="term" value="F:3'-5'-DNA exonuclease activity"/>
    <property type="evidence" value="ECO:0007669"/>
    <property type="project" value="TreeGrafter"/>
</dbReference>
<evidence type="ECO:0000256" key="16">
    <source>
        <dbReference type="ARBA" id="ARBA00023004"/>
    </source>
</evidence>
<protein>
    <recommendedName>
        <fullName evidence="20">DNA polymerase delta catalytic subunit</fullName>
        <ecNumber evidence="4">2.7.7.7</ecNumber>
    </recommendedName>
</protein>
<evidence type="ECO:0000256" key="17">
    <source>
        <dbReference type="ARBA" id="ARBA00023014"/>
    </source>
</evidence>
<dbReference type="Gene3D" id="2.130.10.10">
    <property type="entry name" value="YVTN repeat-like/Quinoprotein amine dehydrogenase"/>
    <property type="match status" value="3"/>
</dbReference>
<keyword evidence="14" id="KW-0269">Exonuclease</keyword>
<evidence type="ECO:0000256" key="13">
    <source>
        <dbReference type="ARBA" id="ARBA00022833"/>
    </source>
</evidence>
<dbReference type="InterPro" id="IPR001680">
    <property type="entry name" value="WD40_rpt"/>
</dbReference>
<name>A0A7J6MB89_PEROL</name>
<comment type="subcellular location">
    <subcellularLocation>
        <location evidence="2">Nucleus</location>
    </subcellularLocation>
</comment>
<dbReference type="PROSITE" id="PS50294">
    <property type="entry name" value="WD_REPEATS_REGION"/>
    <property type="match status" value="1"/>
</dbReference>
<dbReference type="GO" id="GO:0003677">
    <property type="term" value="F:DNA binding"/>
    <property type="evidence" value="ECO:0007669"/>
    <property type="project" value="UniProtKB-KW"/>
</dbReference>
<dbReference type="Gene3D" id="3.90.1600.10">
    <property type="entry name" value="Palm domain of DNA polymerase"/>
    <property type="match status" value="1"/>
</dbReference>
<dbReference type="GO" id="GO:0043625">
    <property type="term" value="C:delta DNA polymerase complex"/>
    <property type="evidence" value="ECO:0007669"/>
    <property type="project" value="TreeGrafter"/>
</dbReference>
<dbReference type="InterPro" id="IPR006133">
    <property type="entry name" value="DNA-dir_DNA_pol_B_exonuc"/>
</dbReference>
<evidence type="ECO:0000256" key="15">
    <source>
        <dbReference type="ARBA" id="ARBA00022932"/>
    </source>
</evidence>
<dbReference type="InterPro" id="IPR043502">
    <property type="entry name" value="DNA/RNA_pol_sf"/>
</dbReference>
<dbReference type="PROSITE" id="PS50082">
    <property type="entry name" value="WD_REPEATS_2"/>
    <property type="match status" value="3"/>
</dbReference>
<evidence type="ECO:0000313" key="27">
    <source>
        <dbReference type="EMBL" id="KAF4668460.1"/>
    </source>
</evidence>
<dbReference type="InterPro" id="IPR013083">
    <property type="entry name" value="Znf_RING/FYVE/PHD"/>
</dbReference>
<feature type="compositionally biased region" description="Basic and acidic residues" evidence="24">
    <location>
        <begin position="1074"/>
        <end position="1096"/>
    </location>
</feature>
<dbReference type="Gene3D" id="1.10.132.60">
    <property type="entry name" value="DNA polymerase family B, C-terminal domain"/>
    <property type="match status" value="1"/>
</dbReference>
<evidence type="ECO:0000256" key="19">
    <source>
        <dbReference type="ARBA" id="ARBA00023242"/>
    </source>
</evidence>
<reference evidence="27 28" key="1">
    <citation type="submission" date="2020-04" db="EMBL/GenBank/DDBJ databases">
        <title>Perkinsus olseni comparative genomics.</title>
        <authorList>
            <person name="Bogema D.R."/>
        </authorList>
    </citation>
    <scope>NUCLEOTIDE SEQUENCE [LARGE SCALE GENOMIC DNA]</scope>
    <source>
        <strain evidence="27">ATCC PRA-31</strain>
    </source>
</reference>
<dbReference type="InterPro" id="IPR017964">
    <property type="entry name" value="DNA-dir_DNA_pol_B_CS"/>
</dbReference>
<accession>A0A7J6MB89</accession>
<dbReference type="SUPFAM" id="SSF50978">
    <property type="entry name" value="WD40 repeat-like"/>
    <property type="match status" value="2"/>
</dbReference>
<evidence type="ECO:0000313" key="28">
    <source>
        <dbReference type="Proteomes" id="UP000572268"/>
    </source>
</evidence>
<evidence type="ECO:0000256" key="22">
    <source>
        <dbReference type="PROSITE-ProRule" id="PRU00175"/>
    </source>
</evidence>
<dbReference type="Gene3D" id="3.30.420.10">
    <property type="entry name" value="Ribonuclease H-like superfamily/Ribonuclease H"/>
    <property type="match status" value="1"/>
</dbReference>
<comment type="cofactor">
    <cofactor evidence="1">
        <name>[4Fe-4S] cluster</name>
        <dbReference type="ChEBI" id="CHEBI:49883"/>
    </cofactor>
</comment>
<keyword evidence="8" id="KW-0235">DNA replication</keyword>
<dbReference type="SUPFAM" id="SSF57850">
    <property type="entry name" value="RING/U-box"/>
    <property type="match status" value="1"/>
</dbReference>
<keyword evidence="19" id="KW-0539">Nucleus</keyword>
<organism evidence="27 28">
    <name type="scientific">Perkinsus olseni</name>
    <name type="common">Perkinsus atlanticus</name>
    <dbReference type="NCBI Taxonomy" id="32597"/>
    <lineage>
        <taxon>Eukaryota</taxon>
        <taxon>Sar</taxon>
        <taxon>Alveolata</taxon>
        <taxon>Perkinsozoa</taxon>
        <taxon>Perkinsea</taxon>
        <taxon>Perkinsida</taxon>
        <taxon>Perkinsidae</taxon>
        <taxon>Perkinsus</taxon>
    </lineage>
</organism>
<dbReference type="InterPro" id="IPR036397">
    <property type="entry name" value="RNaseH_sf"/>
</dbReference>
<sequence>MAAIELDRALGANHSSECRSLCAWITDDKYVTAMGGAVCLQAADDSQEPQQFLPGAFNMKCSCLAVGNREGGGFVAAGFVSDQADVLIWRDGELVSRLEEHDEAVTCLAFTCDDRFVVSTGGMGDQRLFVWDCEKGLAVTCRSLATLVPVKAVVQGGFVKDVKRRNTSIYQLASCGGRNVTVWEFNDEAQSIAPVSISPSGKQTRSFECLCFSADYELLFVGTSSGDIAVVKMRNRVVQGFSEPVGAGGIFSLAYVAPAGESPVVLAASGDGSITLFSCVLTELRQLKRVVMDSGAVVGLSVGRKGQLLCASTTGSTWLLWPAKDMAHALVQENTVAPLEAVAYPMPDVSTEFAVGDASGVVTLWSCDGTSYSVIMRLAPRPTSSSPLAGVTCLQYLGRAGLVVAGHRDGLLRSWNCAGESGALLWTIDTTTTRGRTNRASDVGSLALSSNGRFVVTGGGEGEVRVWEMKSKEMVCGLKEHTSRVNSLKLFSNDQYCVSGSRDRCLLTFDLRAEKRITCHRERHGGIDCLAVGSDDNIVVTGGKEKHLTFWDLRQPEPIRVVSAGPGDELRALSYYDDGKGGLLASGGTGSIVKLWDMGSGRLVCSHSEEPRHSACINDLSFSPDGKQLISSSRLMSGSSIRSWWHRGGGAASSSSSSSARFTGRIVRTPRGGGRRMQQVGSIRDRLDVGFIEAISRRNPRLSQEWNLSPERLAESPSELPAKRRRSSEVSYIDLMDATQKDMRTPPQRESEGQQHSSEWPSAAAAAAAAPEDAGCIECAICLCPAEAGAMVGTLHAGPSTSKPSCPHRFCFDCIFKWSKATNLCPLCKGRFGCIRKHKVVHGDTTRPIEGPLGLVRVKKKDMRPEDFVTPPGGDADLRQLYNDLVCEVCREGTAENALLICEMCERGYHTFCLRPRLTTVPLDDWFCLDCQQAILDSQETSPPIRRSLRLQRLSSTSGSSARPIECESSSSSSTSSSSSSVTEEQSPIARRTRSSLRRGGRPVVARRRLRRGLRASVASEGSCGQQESPACGGFTVEDFVRSHLRRQSGSISSVRLSRGNGRTIVLDASQGIPDDRPRGEDRRRRSWEEASRSGSERGSLSTAEGLNTRMLRAAHMDLSPPAVKRLRTCAGLDPNLAEECKRKPVPADALTNSLAFMQVDVDNYSAAPRACDPIQNGEVPVIRMFGVTAAGNSLMCHIHGFLPYFYCPRPDQTVDCERFQARLESALRGSQTASGTRCKQLVTGVEIVVRENLMGWTGRNTASEYFRVTVALPKFISTSRGVLERGIPVLQGDALWSCTTFETNIPYPLRFMIDNDIGGGSWVELPAGAYTPRTDSERVSTCQIEVDVPDYRQIIGHMAEGDWMALAPLRILSFDIECVSEHGKGFPTPDVAPVIQIAAVMQEGTEQKHKIVWTLDTCADIADATVVSFESERDLLSNFQQYMVLVDPDVITGYNIINFDLPYLLDRSAHLKVHPPFEYLGRLKGVASKVKDSVFESRALGRRENKDINIEGRVQFDMLIVMQREHKLRSYSLNAVSAEFLGEQKEDVHYSIIGDLQKGTPETRKRLAVYCLKDSLLPLRLMNKLVCMYNYTEMARVTGVPINYLLTRGQMIKVASQLFRKARSHGYVIPAQKSPPGGEFEGATVLDPTTGFYTNPIATLDFASLYPSIMQAHNLCYSTLVQPSVAQREGLTEGEEGDVTRTPCGHLFVKQGVRKGLLPMVLEELLQARKRAKKEMAQATDPLKKMVLNGRQLALKVSANSVYGFTGATVGMMPCLEISSSVTAFGRQMIEHTKTLVEQKYRVENGYAHDASVIYGDTDSVFVKFGCDTVEEAMKLGQEAAAYVSTTFIDPIKLEFEKVYFPYLLMNKKRYAGLYWTNPVKADKLDAKGIETVRRDNCELVKVVVENTLNIILKENSLERAIAFIRKTLSELLQNKVDMSMLVISKSLAKGMEDGAYAAKQAHVELAKRMAQRDPGNAPAIGDRIQYVIIKAPKGVAQYEKAEDPLYAVENNIPVDGQHYIDHQLKQPLMRIFENILPNAESVLFSGEHMRKVFQSAPSATGGLSMFLKKTHKCLSCKAVLKDGHGGALCQHCKNAKEGQVVIEKTNELRALEVQFSRLWSECQRCQGSVEQDVICTSRDCPVFYRRAKVRKDAARAADAVSRLREAIDW</sequence>
<dbReference type="InterPro" id="IPR036322">
    <property type="entry name" value="WD40_repeat_dom_sf"/>
</dbReference>
<feature type="compositionally biased region" description="Basic residues" evidence="24">
    <location>
        <begin position="991"/>
        <end position="1009"/>
    </location>
</feature>
<dbReference type="InterPro" id="IPR019786">
    <property type="entry name" value="Zinc_finger_PHD-type_CS"/>
</dbReference>
<comment type="similarity">
    <text evidence="3">Belongs to the DNA polymerase type-B family.</text>
</comment>
<evidence type="ECO:0000256" key="21">
    <source>
        <dbReference type="ARBA" id="ARBA00049244"/>
    </source>
</evidence>
<dbReference type="PROSITE" id="PS01359">
    <property type="entry name" value="ZF_PHD_1"/>
    <property type="match status" value="1"/>
</dbReference>
<dbReference type="InterPro" id="IPR006172">
    <property type="entry name" value="DNA-dir_DNA_pol_B"/>
</dbReference>
<dbReference type="GO" id="GO:0006297">
    <property type="term" value="P:nucleotide-excision repair, DNA gap filling"/>
    <property type="evidence" value="ECO:0007669"/>
    <property type="project" value="TreeGrafter"/>
</dbReference>
<keyword evidence="9" id="KW-0540">Nuclease</keyword>
<dbReference type="GO" id="GO:0006287">
    <property type="term" value="P:base-excision repair, gap-filling"/>
    <property type="evidence" value="ECO:0007669"/>
    <property type="project" value="TreeGrafter"/>
</dbReference>
<evidence type="ECO:0000256" key="2">
    <source>
        <dbReference type="ARBA" id="ARBA00004123"/>
    </source>
</evidence>
<dbReference type="Gene3D" id="1.10.287.690">
    <property type="entry name" value="Helix hairpin bin"/>
    <property type="match status" value="1"/>
</dbReference>
<evidence type="ECO:0000259" key="26">
    <source>
        <dbReference type="PROSITE" id="PS50089"/>
    </source>
</evidence>
<dbReference type="Pfam" id="PF03104">
    <property type="entry name" value="DNA_pol_B_exo1"/>
    <property type="match status" value="1"/>
</dbReference>
<dbReference type="Pfam" id="PF14260">
    <property type="entry name" value="zf-C4pol"/>
    <property type="match status" value="1"/>
</dbReference>
<dbReference type="Proteomes" id="UP000572268">
    <property type="component" value="Unassembled WGS sequence"/>
</dbReference>
<feature type="domain" description="RING-type" evidence="26">
    <location>
        <begin position="779"/>
        <end position="829"/>
    </location>
</feature>
<dbReference type="SMART" id="SM00486">
    <property type="entry name" value="POLBc"/>
    <property type="match status" value="1"/>
</dbReference>
<dbReference type="GO" id="GO:0051539">
    <property type="term" value="F:4 iron, 4 sulfur cluster binding"/>
    <property type="evidence" value="ECO:0007669"/>
    <property type="project" value="UniProtKB-KW"/>
</dbReference>
<dbReference type="InterPro" id="IPR023211">
    <property type="entry name" value="DNA_pol_palm_dom_sf"/>
</dbReference>
<keyword evidence="13" id="KW-0862">Zinc</keyword>
<dbReference type="PANTHER" id="PTHR10322:SF23">
    <property type="entry name" value="DNA POLYMERASE DELTA CATALYTIC SUBUNIT"/>
    <property type="match status" value="1"/>
</dbReference>
<evidence type="ECO:0000256" key="7">
    <source>
        <dbReference type="ARBA" id="ARBA00022695"/>
    </source>
</evidence>
<dbReference type="SUPFAM" id="SSF57903">
    <property type="entry name" value="FYVE/PHD zinc finger"/>
    <property type="match status" value="1"/>
</dbReference>
<dbReference type="PROSITE" id="PS50089">
    <property type="entry name" value="ZF_RING_2"/>
    <property type="match status" value="1"/>
</dbReference>
<keyword evidence="10" id="KW-0479">Metal-binding</keyword>
<dbReference type="InterPro" id="IPR050240">
    <property type="entry name" value="DNA_pol_type-B"/>
</dbReference>
<keyword evidence="7" id="KW-0548">Nucleotidyltransferase</keyword>
<keyword evidence="17" id="KW-0411">Iron-sulfur</keyword>
<evidence type="ECO:0000256" key="24">
    <source>
        <dbReference type="SAM" id="MobiDB-lite"/>
    </source>
</evidence>
<keyword evidence="16" id="KW-0408">Iron</keyword>
<comment type="catalytic activity">
    <reaction evidence="21">
        <text>DNA(n) + a 2'-deoxyribonucleoside 5'-triphosphate = DNA(n+1) + diphosphate</text>
        <dbReference type="Rhea" id="RHEA:22508"/>
        <dbReference type="Rhea" id="RHEA-COMP:17339"/>
        <dbReference type="Rhea" id="RHEA-COMP:17340"/>
        <dbReference type="ChEBI" id="CHEBI:33019"/>
        <dbReference type="ChEBI" id="CHEBI:61560"/>
        <dbReference type="ChEBI" id="CHEBI:173112"/>
        <dbReference type="EC" id="2.7.7.7"/>
    </reaction>
</comment>
<keyword evidence="18" id="KW-0238">DNA-binding</keyword>
<dbReference type="Pfam" id="PF00628">
    <property type="entry name" value="PHD"/>
    <property type="match status" value="1"/>
</dbReference>
<comment type="caution">
    <text evidence="27">The sequence shown here is derived from an EMBL/GenBank/DDBJ whole genome shotgun (WGS) entry which is preliminary data.</text>
</comment>
<dbReference type="GO" id="GO:0000166">
    <property type="term" value="F:nucleotide binding"/>
    <property type="evidence" value="ECO:0007669"/>
    <property type="project" value="InterPro"/>
</dbReference>
<evidence type="ECO:0000256" key="6">
    <source>
        <dbReference type="ARBA" id="ARBA00022679"/>
    </source>
</evidence>
<dbReference type="SMART" id="SM00320">
    <property type="entry name" value="WD40"/>
    <property type="match status" value="10"/>
</dbReference>
<dbReference type="NCBIfam" id="TIGR00592">
    <property type="entry name" value="pol2"/>
    <property type="match status" value="1"/>
</dbReference>
<feature type="region of interest" description="Disordered" evidence="24">
    <location>
        <begin position="709"/>
        <end position="728"/>
    </location>
</feature>
<dbReference type="FunFam" id="3.30.420.10:FF:000004">
    <property type="entry name" value="DNA polymerase"/>
    <property type="match status" value="1"/>
</dbReference>
<evidence type="ECO:0000256" key="8">
    <source>
        <dbReference type="ARBA" id="ARBA00022705"/>
    </source>
</evidence>
<dbReference type="SUPFAM" id="SSF53098">
    <property type="entry name" value="Ribonuclease H-like"/>
    <property type="match status" value="1"/>
</dbReference>
<dbReference type="InterPro" id="IPR012337">
    <property type="entry name" value="RNaseH-like_sf"/>
</dbReference>
<evidence type="ECO:0000256" key="1">
    <source>
        <dbReference type="ARBA" id="ARBA00001966"/>
    </source>
</evidence>
<dbReference type="GO" id="GO:0008270">
    <property type="term" value="F:zinc ion binding"/>
    <property type="evidence" value="ECO:0007669"/>
    <property type="project" value="UniProtKB-KW"/>
</dbReference>
<dbReference type="InterPro" id="IPR001965">
    <property type="entry name" value="Znf_PHD"/>
</dbReference>
<dbReference type="CDD" id="cd05777">
    <property type="entry name" value="DNA_polB_delta_exo"/>
    <property type="match status" value="1"/>
</dbReference>
<feature type="compositionally biased region" description="Low complexity" evidence="24">
    <location>
        <begin position="947"/>
        <end position="981"/>
    </location>
</feature>
<feature type="repeat" description="WD" evidence="23">
    <location>
        <begin position="520"/>
        <end position="561"/>
    </location>
</feature>
<dbReference type="CDD" id="cd05533">
    <property type="entry name" value="POLBc_delta"/>
    <property type="match status" value="1"/>
</dbReference>
<dbReference type="InterPro" id="IPR001841">
    <property type="entry name" value="Znf_RING"/>
</dbReference>
<keyword evidence="5" id="KW-0004">4Fe-4S</keyword>
<evidence type="ECO:0000256" key="9">
    <source>
        <dbReference type="ARBA" id="ARBA00022722"/>
    </source>
</evidence>
<dbReference type="EC" id="2.7.7.7" evidence="4"/>
<dbReference type="Gene3D" id="3.30.342.10">
    <property type="entry name" value="DNA Polymerase, chain B, domain 1"/>
    <property type="match status" value="1"/>
</dbReference>
<evidence type="ECO:0000256" key="14">
    <source>
        <dbReference type="ARBA" id="ARBA00022839"/>
    </source>
</evidence>
<dbReference type="PROSITE" id="PS00518">
    <property type="entry name" value="ZF_RING_1"/>
    <property type="match status" value="1"/>
</dbReference>
<dbReference type="PANTHER" id="PTHR10322">
    <property type="entry name" value="DNA POLYMERASE CATALYTIC SUBUNIT"/>
    <property type="match status" value="1"/>
</dbReference>
<dbReference type="GO" id="GO:0003887">
    <property type="term" value="F:DNA-directed DNA polymerase activity"/>
    <property type="evidence" value="ECO:0007669"/>
    <property type="project" value="UniProtKB-KW"/>
</dbReference>
<feature type="compositionally biased region" description="Basic and acidic residues" evidence="24">
    <location>
        <begin position="739"/>
        <end position="753"/>
    </location>
</feature>
<dbReference type="SMART" id="SM00184">
    <property type="entry name" value="RING"/>
    <property type="match status" value="2"/>
</dbReference>
<dbReference type="Pfam" id="PF00136">
    <property type="entry name" value="DNA_pol_B"/>
    <property type="match status" value="1"/>
</dbReference>
<dbReference type="PRINTS" id="PR00106">
    <property type="entry name" value="DNAPOLB"/>
</dbReference>
<feature type="repeat" description="WD" evidence="23">
    <location>
        <begin position="478"/>
        <end position="519"/>
    </location>
</feature>
<evidence type="ECO:0000256" key="5">
    <source>
        <dbReference type="ARBA" id="ARBA00022485"/>
    </source>
</evidence>
<evidence type="ECO:0000256" key="18">
    <source>
        <dbReference type="ARBA" id="ARBA00023125"/>
    </source>
</evidence>
<evidence type="ECO:0000256" key="3">
    <source>
        <dbReference type="ARBA" id="ARBA00005755"/>
    </source>
</evidence>
<dbReference type="InterPro" id="IPR011011">
    <property type="entry name" value="Znf_FYVE_PHD"/>
</dbReference>
<feature type="repeat" description="WD" evidence="23">
    <location>
        <begin position="436"/>
        <end position="477"/>
    </location>
</feature>
<dbReference type="FunFam" id="1.10.287.690:FF:000001">
    <property type="entry name" value="DNA polymerase"/>
    <property type="match status" value="1"/>
</dbReference>
<dbReference type="InterPro" id="IPR006134">
    <property type="entry name" value="DNA-dir_DNA_pol_B_multi_dom"/>
</dbReference>
<feature type="region of interest" description="Disordered" evidence="24">
    <location>
        <begin position="737"/>
        <end position="765"/>
    </location>
</feature>
<evidence type="ECO:0000256" key="23">
    <source>
        <dbReference type="PROSITE-ProRule" id="PRU00221"/>
    </source>
</evidence>
<dbReference type="GO" id="GO:0045004">
    <property type="term" value="P:DNA replication proofreading"/>
    <property type="evidence" value="ECO:0007669"/>
    <property type="project" value="TreeGrafter"/>
</dbReference>
<dbReference type="Pfam" id="PF00400">
    <property type="entry name" value="WD40"/>
    <property type="match status" value="5"/>
</dbReference>
<proteinExistence type="inferred from homology"/>
<dbReference type="SMART" id="SM00249">
    <property type="entry name" value="PHD"/>
    <property type="match status" value="1"/>
</dbReference>
<dbReference type="InterPro" id="IPR042087">
    <property type="entry name" value="DNA_pol_B_thumb"/>
</dbReference>
<dbReference type="CDD" id="cd15545">
    <property type="entry name" value="PHD_BAZ2A_like"/>
    <property type="match status" value="1"/>
</dbReference>
<dbReference type="InterPro" id="IPR025687">
    <property type="entry name" value="Znf-C4pol"/>
</dbReference>
<evidence type="ECO:0000256" key="12">
    <source>
        <dbReference type="ARBA" id="ARBA00022801"/>
    </source>
</evidence>
<dbReference type="EMBL" id="JABANN010000159">
    <property type="protein sequence ID" value="KAF4668460.1"/>
    <property type="molecule type" value="Genomic_DNA"/>
</dbReference>
<feature type="domain" description="PHD-type" evidence="25">
    <location>
        <begin position="884"/>
        <end position="934"/>
    </location>
</feature>
<feature type="region of interest" description="Disordered" evidence="24">
    <location>
        <begin position="947"/>
        <end position="1009"/>
    </location>
</feature>
<evidence type="ECO:0000256" key="20">
    <source>
        <dbReference type="ARBA" id="ARBA00024411"/>
    </source>
</evidence>
<dbReference type="SUPFAM" id="SSF56672">
    <property type="entry name" value="DNA/RNA polymerases"/>
    <property type="match status" value="1"/>
</dbReference>
<keyword evidence="23" id="KW-0853">WD repeat</keyword>
<dbReference type="InterPro" id="IPR019787">
    <property type="entry name" value="Znf_PHD-finger"/>
</dbReference>
<keyword evidence="15 27" id="KW-0239">DNA-directed DNA polymerase</keyword>
<feature type="region of interest" description="Disordered" evidence="24">
    <location>
        <begin position="1063"/>
        <end position="1105"/>
    </location>
</feature>
<keyword evidence="12" id="KW-0378">Hydrolase</keyword>
<dbReference type="Gene3D" id="3.30.40.10">
    <property type="entry name" value="Zinc/RING finger domain, C3HC4 (zinc finger)"/>
    <property type="match status" value="2"/>
</dbReference>